<proteinExistence type="predicted"/>
<comment type="caution">
    <text evidence="1">The sequence shown here is derived from an EMBL/GenBank/DDBJ whole genome shotgun (WGS) entry which is preliminary data.</text>
</comment>
<sequence>EAVQETTTIDRARMKLIILAQIEGSHTEKYYYRTIESPEQWLWEKVSPQTQNIDRNRDKLFQAIDALGDEELAKLIVEFMLEALTYKGELENYRIKTTLP</sequence>
<reference evidence="1" key="1">
    <citation type="journal article" date="2014" name="Front. Microbiol.">
        <title>High frequency of phylogenetically diverse reductive dehalogenase-homologous genes in deep subseafloor sedimentary metagenomes.</title>
        <authorList>
            <person name="Kawai M."/>
            <person name="Futagami T."/>
            <person name="Toyoda A."/>
            <person name="Takaki Y."/>
            <person name="Nishi S."/>
            <person name="Hori S."/>
            <person name="Arai W."/>
            <person name="Tsubouchi T."/>
            <person name="Morono Y."/>
            <person name="Uchiyama I."/>
            <person name="Ito T."/>
            <person name="Fujiyama A."/>
            <person name="Inagaki F."/>
            <person name="Takami H."/>
        </authorList>
    </citation>
    <scope>NUCLEOTIDE SEQUENCE</scope>
    <source>
        <strain evidence="1">Expedition CK06-06</strain>
    </source>
</reference>
<protein>
    <submittedName>
        <fullName evidence="1">Uncharacterized protein</fullName>
    </submittedName>
</protein>
<dbReference type="AlphaFoldDB" id="X1RIA2"/>
<accession>X1RIA2</accession>
<dbReference type="EMBL" id="BARV01043850">
    <property type="protein sequence ID" value="GAI66706.1"/>
    <property type="molecule type" value="Genomic_DNA"/>
</dbReference>
<gene>
    <name evidence="1" type="ORF">S06H3_65240</name>
</gene>
<feature type="non-terminal residue" evidence="1">
    <location>
        <position position="100"/>
    </location>
</feature>
<name>X1RIA2_9ZZZZ</name>
<feature type="non-terminal residue" evidence="1">
    <location>
        <position position="1"/>
    </location>
</feature>
<organism evidence="1">
    <name type="scientific">marine sediment metagenome</name>
    <dbReference type="NCBI Taxonomy" id="412755"/>
    <lineage>
        <taxon>unclassified sequences</taxon>
        <taxon>metagenomes</taxon>
        <taxon>ecological metagenomes</taxon>
    </lineage>
</organism>
<evidence type="ECO:0000313" key="1">
    <source>
        <dbReference type="EMBL" id="GAI66706.1"/>
    </source>
</evidence>